<evidence type="ECO:0000313" key="9">
    <source>
        <dbReference type="EMBL" id="KAK7418298.1"/>
    </source>
</evidence>
<dbReference type="Gene3D" id="3.40.50.850">
    <property type="entry name" value="Isochorismatase-like"/>
    <property type="match status" value="1"/>
</dbReference>
<protein>
    <recommendedName>
        <fullName evidence="6">nicotinamidase</fullName>
        <ecNumber evidence="6">3.5.1.19</ecNumber>
    </recommendedName>
    <alternativeName>
        <fullName evidence="7">Nicotinamide deamidase</fullName>
    </alternativeName>
</protein>
<evidence type="ECO:0000256" key="7">
    <source>
        <dbReference type="ARBA" id="ARBA00043224"/>
    </source>
</evidence>
<evidence type="ECO:0000256" key="3">
    <source>
        <dbReference type="ARBA" id="ARBA00022723"/>
    </source>
</evidence>
<keyword evidence="4 9" id="KW-0378">Hydrolase</keyword>
<reference evidence="9 10" key="1">
    <citation type="journal article" date="2025" name="Microbiol. Resour. Announc.">
        <title>Draft genome sequences for Neonectria magnoliae and Neonectria punicea, canker pathogens of Liriodendron tulipifera and Acer saccharum in West Virginia.</title>
        <authorList>
            <person name="Petronek H.M."/>
            <person name="Kasson M.T."/>
            <person name="Metheny A.M."/>
            <person name="Stauder C.M."/>
            <person name="Lovett B."/>
            <person name="Lynch S.C."/>
            <person name="Garnas J.R."/>
            <person name="Kasson L.R."/>
            <person name="Stajich J.E."/>
        </authorList>
    </citation>
    <scope>NUCLEOTIDE SEQUENCE [LARGE SCALE GENOMIC DNA]</scope>
    <source>
        <strain evidence="9 10">NRRL 64653</strain>
    </source>
</reference>
<gene>
    <name evidence="9" type="primary">PNC1</name>
    <name evidence="9" type="ORF">QQX98_004084</name>
</gene>
<dbReference type="CDD" id="cd01011">
    <property type="entry name" value="nicotinamidase"/>
    <property type="match status" value="1"/>
</dbReference>
<keyword evidence="3" id="KW-0479">Metal-binding</keyword>
<accession>A0ABR1HAW2</accession>
<comment type="caution">
    <text evidence="9">The sequence shown here is derived from an EMBL/GenBank/DDBJ whole genome shotgun (WGS) entry which is preliminary data.</text>
</comment>
<proteinExistence type="inferred from homology"/>
<dbReference type="GO" id="GO:0008936">
    <property type="term" value="F:nicotinamidase activity"/>
    <property type="evidence" value="ECO:0007669"/>
    <property type="project" value="UniProtKB-EC"/>
</dbReference>
<comment type="pathway">
    <text evidence="5">Cofactor biosynthesis; nicotinate biosynthesis; nicotinate from nicotinamide: step 1/1.</text>
</comment>
<dbReference type="InterPro" id="IPR000868">
    <property type="entry name" value="Isochorismatase-like_dom"/>
</dbReference>
<organism evidence="9 10">
    <name type="scientific">Neonectria punicea</name>
    <dbReference type="NCBI Taxonomy" id="979145"/>
    <lineage>
        <taxon>Eukaryota</taxon>
        <taxon>Fungi</taxon>
        <taxon>Dikarya</taxon>
        <taxon>Ascomycota</taxon>
        <taxon>Pezizomycotina</taxon>
        <taxon>Sordariomycetes</taxon>
        <taxon>Hypocreomycetidae</taxon>
        <taxon>Hypocreales</taxon>
        <taxon>Nectriaceae</taxon>
        <taxon>Neonectria</taxon>
    </lineage>
</organism>
<dbReference type="InterPro" id="IPR036380">
    <property type="entry name" value="Isochorismatase-like_sf"/>
</dbReference>
<evidence type="ECO:0000256" key="4">
    <source>
        <dbReference type="ARBA" id="ARBA00022801"/>
    </source>
</evidence>
<feature type="domain" description="Isochorismatase-like" evidence="8">
    <location>
        <begin position="9"/>
        <end position="214"/>
    </location>
</feature>
<comment type="similarity">
    <text evidence="1">Belongs to the isochorismatase family.</text>
</comment>
<keyword evidence="10" id="KW-1185">Reference proteome</keyword>
<keyword evidence="2" id="KW-0662">Pyridine nucleotide biosynthesis</keyword>
<evidence type="ECO:0000313" key="10">
    <source>
        <dbReference type="Proteomes" id="UP001498476"/>
    </source>
</evidence>
<dbReference type="PANTHER" id="PTHR11080:SF2">
    <property type="entry name" value="LD05707P"/>
    <property type="match status" value="1"/>
</dbReference>
<evidence type="ECO:0000256" key="6">
    <source>
        <dbReference type="ARBA" id="ARBA00039017"/>
    </source>
</evidence>
<dbReference type="Proteomes" id="UP001498476">
    <property type="component" value="Unassembled WGS sequence"/>
</dbReference>
<dbReference type="PANTHER" id="PTHR11080">
    <property type="entry name" value="PYRAZINAMIDASE/NICOTINAMIDASE"/>
    <property type="match status" value="1"/>
</dbReference>
<dbReference type="EC" id="3.5.1.19" evidence="6"/>
<dbReference type="EMBL" id="JAZAVJ010000049">
    <property type="protein sequence ID" value="KAK7418298.1"/>
    <property type="molecule type" value="Genomic_DNA"/>
</dbReference>
<evidence type="ECO:0000256" key="2">
    <source>
        <dbReference type="ARBA" id="ARBA00022642"/>
    </source>
</evidence>
<sequence>MASSKPFKAALIVVDFQEDFCPPNGSLAVTEGRAIAPAINTLLHLPFALKIATKDWHPPHHISFAANHPGAEPYTSSHTIVHPSDPSRTYTTTLWPVHCVQGSPGAELVPELDVAALHSVIEKGKVPTVEMYSAFYDPFHVNDSGLAKMLTDAAVTDVFVVGLASDFCVKATAEHAVKEGYRTLIVNEGTRPVLPDKWDECKRDMEAKGINFISVDGDQVARLKSTS</sequence>
<dbReference type="SUPFAM" id="SSF52499">
    <property type="entry name" value="Isochorismatase-like hydrolases"/>
    <property type="match status" value="1"/>
</dbReference>
<evidence type="ECO:0000259" key="8">
    <source>
        <dbReference type="Pfam" id="PF00857"/>
    </source>
</evidence>
<name>A0ABR1HAW2_9HYPO</name>
<dbReference type="InterPro" id="IPR052347">
    <property type="entry name" value="Isochorismatase_Nicotinamidase"/>
</dbReference>
<evidence type="ECO:0000256" key="5">
    <source>
        <dbReference type="ARBA" id="ARBA00037900"/>
    </source>
</evidence>
<evidence type="ECO:0000256" key="1">
    <source>
        <dbReference type="ARBA" id="ARBA00006336"/>
    </source>
</evidence>
<dbReference type="Pfam" id="PF00857">
    <property type="entry name" value="Isochorismatase"/>
    <property type="match status" value="1"/>
</dbReference>